<name>A0A6C0JYV8_9ZZZZ</name>
<proteinExistence type="predicted"/>
<organism evidence="1">
    <name type="scientific">viral metagenome</name>
    <dbReference type="NCBI Taxonomy" id="1070528"/>
    <lineage>
        <taxon>unclassified sequences</taxon>
        <taxon>metagenomes</taxon>
        <taxon>organismal metagenomes</taxon>
    </lineage>
</organism>
<reference evidence="1" key="1">
    <citation type="journal article" date="2020" name="Nature">
        <title>Giant virus diversity and host interactions through global metagenomics.</title>
        <authorList>
            <person name="Schulz F."/>
            <person name="Roux S."/>
            <person name="Paez-Espino D."/>
            <person name="Jungbluth S."/>
            <person name="Walsh D.A."/>
            <person name="Denef V.J."/>
            <person name="McMahon K.D."/>
            <person name="Konstantinidis K.T."/>
            <person name="Eloe-Fadrosh E.A."/>
            <person name="Kyrpides N.C."/>
            <person name="Woyke T."/>
        </authorList>
    </citation>
    <scope>NUCLEOTIDE SEQUENCE</scope>
    <source>
        <strain evidence="1">GVMAG-S-1101164-164</strain>
    </source>
</reference>
<accession>A0A6C0JYV8</accession>
<sequence length="93" mass="11015">MSLSHDDQLLYQRLVLHNLADRPISENDKIDMLDAYKVYFDTEHEHTACCWALDTCGLEDPEYKKLNDELSEAEQAREIAWNNYVAIRRRLFP</sequence>
<dbReference type="AlphaFoldDB" id="A0A6C0JYV8"/>
<evidence type="ECO:0000313" key="1">
    <source>
        <dbReference type="EMBL" id="QHU09880.1"/>
    </source>
</evidence>
<protein>
    <submittedName>
        <fullName evidence="1">Uncharacterized protein</fullName>
    </submittedName>
</protein>
<dbReference type="EMBL" id="MN740746">
    <property type="protein sequence ID" value="QHU09880.1"/>
    <property type="molecule type" value="Genomic_DNA"/>
</dbReference>